<reference evidence="3 4" key="1">
    <citation type="submission" date="2021-01" db="EMBL/GenBank/DDBJ databases">
        <title>Whole genome sequence of Paenibacillus sonchi LMG 24727 for comparative genomics.</title>
        <authorList>
            <person name="Lee G."/>
            <person name="Kim M.-J."/>
            <person name="Lim K."/>
            <person name="Shin J.-H."/>
        </authorList>
    </citation>
    <scope>NUCLEOTIDE SEQUENCE [LARGE SCALE GENOMIC DNA]</scope>
    <source>
        <strain evidence="3 4">LMG 24727</strain>
        <plasmid evidence="3 4">unnamed1</plasmid>
    </source>
</reference>
<dbReference type="Proteomes" id="UP000595841">
    <property type="component" value="Plasmid unnamed1"/>
</dbReference>
<feature type="transmembrane region" description="Helical" evidence="2">
    <location>
        <begin position="46"/>
        <end position="65"/>
    </location>
</feature>
<dbReference type="EMBL" id="CP068596">
    <property type="protein sequence ID" value="QQZ64628.1"/>
    <property type="molecule type" value="Genomic_DNA"/>
</dbReference>
<organism evidence="3 4">
    <name type="scientific">Paenibacillus sonchi</name>
    <dbReference type="NCBI Taxonomy" id="373687"/>
    <lineage>
        <taxon>Bacteria</taxon>
        <taxon>Bacillati</taxon>
        <taxon>Bacillota</taxon>
        <taxon>Bacilli</taxon>
        <taxon>Bacillales</taxon>
        <taxon>Paenibacillaceae</taxon>
        <taxon>Paenibacillus</taxon>
        <taxon>Paenibacillus sonchi group</taxon>
    </lineage>
</organism>
<evidence type="ECO:0000313" key="3">
    <source>
        <dbReference type="EMBL" id="QQZ64628.1"/>
    </source>
</evidence>
<dbReference type="KEGG" id="pson:JI735_33810"/>
<dbReference type="InterPro" id="IPR024735">
    <property type="entry name" value="TcpC"/>
</dbReference>
<feature type="region of interest" description="Disordered" evidence="1">
    <location>
        <begin position="1"/>
        <end position="40"/>
    </location>
</feature>
<dbReference type="AlphaFoldDB" id="A0A974PJA4"/>
<feature type="compositionally biased region" description="Basic residues" evidence="1">
    <location>
        <begin position="25"/>
        <end position="38"/>
    </location>
</feature>
<protein>
    <submittedName>
        <fullName evidence="3">Conjugal transfer protein</fullName>
    </submittedName>
</protein>
<gene>
    <name evidence="3" type="ORF">JI735_33810</name>
</gene>
<keyword evidence="4" id="KW-1185">Reference proteome</keyword>
<dbReference type="Pfam" id="PF12642">
    <property type="entry name" value="TpcC"/>
    <property type="match status" value="1"/>
</dbReference>
<sequence>MGLLKKKNKDEEPESNQDISESPKDKKRKSDKSIKPRSPKSTGPKLFIRVIFWIFILFVLIRGISSVVRGPQVIQEVNVIGDSSPSISDSIKGFAIDFATEYFTWSTNGVNNRIERLSKFIENLDEDAGLKSYQVSGESKVLSVEVYDTTQIDDTHYDITTLIRREVALKNAETAPTDSVEDVPAIQVKTQSKVIQKTYMIVPVTMTSDGPLIQEYPRFVVEQQKGSKAIETTDELLSDGKMIERATELADSFLRTYFEGNVTQLKYFYADDSSAPKSLVKSEFSLSKVAQVQIYKATNKDTGAPYLRIEASVLVTNEFGETFTNQWTLNAVDTDQKLYVISVGYPEIKKVIPLKSETITPVPTNPAP</sequence>
<accession>A0A974PJA4</accession>
<dbReference type="Gene3D" id="3.10.450.540">
    <property type="match status" value="2"/>
</dbReference>
<dbReference type="RefSeq" id="WP_039835505.1">
    <property type="nucleotide sequence ID" value="NZ_CP068596.1"/>
</dbReference>
<keyword evidence="2" id="KW-0812">Transmembrane</keyword>
<keyword evidence="2" id="KW-0472">Membrane</keyword>
<keyword evidence="3" id="KW-0614">Plasmid</keyword>
<evidence type="ECO:0000256" key="2">
    <source>
        <dbReference type="SAM" id="Phobius"/>
    </source>
</evidence>
<proteinExistence type="predicted"/>
<name>A0A974PJA4_9BACL</name>
<dbReference type="CDD" id="cd16386">
    <property type="entry name" value="TcpC_N"/>
    <property type="match status" value="1"/>
</dbReference>
<geneLocation type="plasmid" evidence="3 4">
    <name>unnamed1</name>
</geneLocation>
<evidence type="ECO:0000313" key="4">
    <source>
        <dbReference type="Proteomes" id="UP000595841"/>
    </source>
</evidence>
<keyword evidence="2" id="KW-1133">Transmembrane helix</keyword>
<evidence type="ECO:0000256" key="1">
    <source>
        <dbReference type="SAM" id="MobiDB-lite"/>
    </source>
</evidence>